<feature type="region of interest" description="Disordered" evidence="1">
    <location>
        <begin position="1"/>
        <end position="57"/>
    </location>
</feature>
<evidence type="ECO:0000256" key="1">
    <source>
        <dbReference type="SAM" id="MobiDB-lite"/>
    </source>
</evidence>
<keyword evidence="3" id="KW-1185">Reference proteome</keyword>
<name>A0ABQ4TQT3_9HYPH</name>
<gene>
    <name evidence="2" type="ORF">EKPJFOCH_3870</name>
</gene>
<dbReference type="RefSeq" id="WP_238232700.1">
    <property type="nucleotide sequence ID" value="NZ_BPRA01000022.1"/>
</dbReference>
<dbReference type="EMBL" id="BPRA01000022">
    <property type="protein sequence ID" value="GJE57356.1"/>
    <property type="molecule type" value="Genomic_DNA"/>
</dbReference>
<reference evidence="2" key="1">
    <citation type="journal article" date="2021" name="Front. Microbiol.">
        <title>Comprehensive Comparative Genomics and Phenotyping of Methylobacterium Species.</title>
        <authorList>
            <person name="Alessa O."/>
            <person name="Ogura Y."/>
            <person name="Fujitani Y."/>
            <person name="Takami H."/>
            <person name="Hayashi T."/>
            <person name="Sahin N."/>
            <person name="Tani A."/>
        </authorList>
    </citation>
    <scope>NUCLEOTIDE SEQUENCE</scope>
    <source>
        <strain evidence="2">DSM 23674</strain>
    </source>
</reference>
<evidence type="ECO:0000313" key="3">
    <source>
        <dbReference type="Proteomes" id="UP001055101"/>
    </source>
</evidence>
<protein>
    <submittedName>
        <fullName evidence="2">Uncharacterized protein</fullName>
    </submittedName>
</protein>
<proteinExistence type="predicted"/>
<feature type="compositionally biased region" description="Basic and acidic residues" evidence="1">
    <location>
        <begin position="32"/>
        <end position="45"/>
    </location>
</feature>
<evidence type="ECO:0000313" key="2">
    <source>
        <dbReference type="EMBL" id="GJE57356.1"/>
    </source>
</evidence>
<reference evidence="2" key="2">
    <citation type="submission" date="2021-08" db="EMBL/GenBank/DDBJ databases">
        <authorList>
            <person name="Tani A."/>
            <person name="Ola A."/>
            <person name="Ogura Y."/>
            <person name="Katsura K."/>
            <person name="Hayashi T."/>
        </authorList>
    </citation>
    <scope>NUCLEOTIDE SEQUENCE</scope>
    <source>
        <strain evidence="2">DSM 23674</strain>
    </source>
</reference>
<accession>A0ABQ4TQT3</accession>
<feature type="compositionally biased region" description="Basic and acidic residues" evidence="1">
    <location>
        <begin position="1"/>
        <end position="21"/>
    </location>
</feature>
<comment type="caution">
    <text evidence="2">The sequence shown here is derived from an EMBL/GenBank/DDBJ whole genome shotgun (WGS) entry which is preliminary data.</text>
</comment>
<sequence>MTPDDKPEPPKAGEADTDQAKRTIKNQAPDSPPDKDKPDEGKRPDQLTSENDGGGEG</sequence>
<organism evidence="2 3">
    <name type="scientific">Methylobacterium thuringiense</name>
    <dbReference type="NCBI Taxonomy" id="1003091"/>
    <lineage>
        <taxon>Bacteria</taxon>
        <taxon>Pseudomonadati</taxon>
        <taxon>Pseudomonadota</taxon>
        <taxon>Alphaproteobacteria</taxon>
        <taxon>Hyphomicrobiales</taxon>
        <taxon>Methylobacteriaceae</taxon>
        <taxon>Methylobacterium</taxon>
    </lineage>
</organism>
<dbReference type="Proteomes" id="UP001055101">
    <property type="component" value="Unassembled WGS sequence"/>
</dbReference>